<dbReference type="InterPro" id="IPR029063">
    <property type="entry name" value="SAM-dependent_MTases_sf"/>
</dbReference>
<keyword evidence="1 7" id="KW-0489">Methyltransferase</keyword>
<feature type="domain" description="Methyltransferase" evidence="6">
    <location>
        <begin position="344"/>
        <end position="437"/>
    </location>
</feature>
<dbReference type="PANTHER" id="PTHR43464">
    <property type="entry name" value="METHYLTRANSFERASE"/>
    <property type="match status" value="1"/>
</dbReference>
<dbReference type="InterPro" id="IPR024078">
    <property type="entry name" value="LmbE-like_dom_sf"/>
</dbReference>
<evidence type="ECO:0000259" key="6">
    <source>
        <dbReference type="Pfam" id="PF13649"/>
    </source>
</evidence>
<evidence type="ECO:0000256" key="3">
    <source>
        <dbReference type="ARBA" id="ARBA00022691"/>
    </source>
</evidence>
<dbReference type="Pfam" id="PF13649">
    <property type="entry name" value="Methyltransf_25"/>
    <property type="match status" value="1"/>
</dbReference>
<dbReference type="CDD" id="cd02440">
    <property type="entry name" value="AdoMet_MTases"/>
    <property type="match status" value="1"/>
</dbReference>
<keyword evidence="4" id="KW-0862">Zinc</keyword>
<dbReference type="SUPFAM" id="SSF53335">
    <property type="entry name" value="S-adenosyl-L-methionine-dependent methyltransferases"/>
    <property type="match status" value="1"/>
</dbReference>
<dbReference type="EMBL" id="JACCBM010000001">
    <property type="protein sequence ID" value="NYD70088.1"/>
    <property type="molecule type" value="Genomic_DNA"/>
</dbReference>
<dbReference type="RefSeq" id="WP_179547294.1">
    <property type="nucleotide sequence ID" value="NZ_BSEW01000001.1"/>
</dbReference>
<dbReference type="InterPro" id="IPR041698">
    <property type="entry name" value="Methyltransf_25"/>
</dbReference>
<dbReference type="InterPro" id="IPR003737">
    <property type="entry name" value="GlcNAc_PI_deacetylase-related"/>
</dbReference>
<dbReference type="PANTHER" id="PTHR43464:SF19">
    <property type="entry name" value="UBIQUINONE BIOSYNTHESIS O-METHYLTRANSFERASE, MITOCHONDRIAL"/>
    <property type="match status" value="1"/>
</dbReference>
<dbReference type="GO" id="GO:0032259">
    <property type="term" value="P:methylation"/>
    <property type="evidence" value="ECO:0007669"/>
    <property type="project" value="UniProtKB-KW"/>
</dbReference>
<sequence length="499" mass="53370">MSGFTHQDEGTAEPRWADVFAERGGALPEISVGELAGLGHLVVVAAHPDDETLGAAGLLARAYAAGVRTTVIVATSGEASHPASTTHRPEELARLREEETTAAVASIDPGATVAFLRAPDGRLGEPEHRQALTAALLAAVHGSGTGTNTGTATGTDTATDTDTGSGPAAPVAETWFVAPWSGDRHPDHEAAADAVAEAVRRLADEAGGMSIRSLAYPVWLWHWGAPEGDDLPWDALVRLPLDDATLAAKRGVLAVHRSQVEPLSDAPGDEVLLHPGMLAHFERPFELFVEVPAEAAAHDDTAARYFDALHESTDDPWGFESRWYEERKRAILLASLPDREYREVLEVGTSTGVLSRELAGRASARFVGVDVSEVALARAAERNRDLPHAAFERMTVPAEWPDGTFDLVVVSEVGYYLDPASLTALFDRIAAALAPAGALVLCHWRHTIVDRALTGDDVHAVLERRPEFVRLARHLEEDFVLDVVVRPPAVSIASREGLA</sequence>
<evidence type="ECO:0000256" key="4">
    <source>
        <dbReference type="ARBA" id="ARBA00022833"/>
    </source>
</evidence>
<organism evidence="7 8">
    <name type="scientific">Herbiconiux flava</name>
    <dbReference type="NCBI Taxonomy" id="881268"/>
    <lineage>
        <taxon>Bacteria</taxon>
        <taxon>Bacillati</taxon>
        <taxon>Actinomycetota</taxon>
        <taxon>Actinomycetes</taxon>
        <taxon>Micrococcales</taxon>
        <taxon>Microbacteriaceae</taxon>
        <taxon>Herbiconiux</taxon>
    </lineage>
</organism>
<evidence type="ECO:0000256" key="1">
    <source>
        <dbReference type="ARBA" id="ARBA00022603"/>
    </source>
</evidence>
<protein>
    <submittedName>
        <fullName evidence="7">LmbE family N-acetylglucosaminyl deacetylase/SAM-dependent methyltransferase</fullName>
    </submittedName>
</protein>
<feature type="region of interest" description="Disordered" evidence="5">
    <location>
        <begin position="143"/>
        <end position="167"/>
    </location>
</feature>
<keyword evidence="3" id="KW-0949">S-adenosyl-L-methionine</keyword>
<dbReference type="SUPFAM" id="SSF102588">
    <property type="entry name" value="LmbE-like"/>
    <property type="match status" value="1"/>
</dbReference>
<gene>
    <name evidence="7" type="ORF">BJ984_001246</name>
</gene>
<name>A0A852SMP3_9MICO</name>
<evidence type="ECO:0000313" key="8">
    <source>
        <dbReference type="Proteomes" id="UP000549913"/>
    </source>
</evidence>
<evidence type="ECO:0000256" key="2">
    <source>
        <dbReference type="ARBA" id="ARBA00022679"/>
    </source>
</evidence>
<dbReference type="Proteomes" id="UP000549913">
    <property type="component" value="Unassembled WGS sequence"/>
</dbReference>
<comment type="caution">
    <text evidence="7">The sequence shown here is derived from an EMBL/GenBank/DDBJ whole genome shotgun (WGS) entry which is preliminary data.</text>
</comment>
<reference evidence="7 8" key="1">
    <citation type="submission" date="2020-07" db="EMBL/GenBank/DDBJ databases">
        <title>Sequencing the genomes of 1000 actinobacteria strains.</title>
        <authorList>
            <person name="Klenk H.-P."/>
        </authorList>
    </citation>
    <scope>NUCLEOTIDE SEQUENCE [LARGE SCALE GENOMIC DNA]</scope>
    <source>
        <strain evidence="7 8">DSM 26474</strain>
    </source>
</reference>
<keyword evidence="2 7" id="KW-0808">Transferase</keyword>
<dbReference type="Gene3D" id="3.40.50.150">
    <property type="entry name" value="Vaccinia Virus protein VP39"/>
    <property type="match status" value="1"/>
</dbReference>
<dbReference type="Pfam" id="PF02585">
    <property type="entry name" value="PIG-L"/>
    <property type="match status" value="1"/>
</dbReference>
<evidence type="ECO:0000313" key="7">
    <source>
        <dbReference type="EMBL" id="NYD70088.1"/>
    </source>
</evidence>
<dbReference type="Gene3D" id="3.40.50.10320">
    <property type="entry name" value="LmbE-like"/>
    <property type="match status" value="1"/>
</dbReference>
<evidence type="ECO:0000256" key="5">
    <source>
        <dbReference type="SAM" id="MobiDB-lite"/>
    </source>
</evidence>
<accession>A0A852SMP3</accession>
<dbReference type="GO" id="GO:0008168">
    <property type="term" value="F:methyltransferase activity"/>
    <property type="evidence" value="ECO:0007669"/>
    <property type="project" value="UniProtKB-KW"/>
</dbReference>
<dbReference type="GO" id="GO:0016137">
    <property type="term" value="P:glycoside metabolic process"/>
    <property type="evidence" value="ECO:0007669"/>
    <property type="project" value="UniProtKB-ARBA"/>
</dbReference>
<keyword evidence="8" id="KW-1185">Reference proteome</keyword>
<feature type="compositionally biased region" description="Low complexity" evidence="5">
    <location>
        <begin position="146"/>
        <end position="166"/>
    </location>
</feature>
<proteinExistence type="predicted"/>
<dbReference type="AlphaFoldDB" id="A0A852SMP3"/>